<dbReference type="PROSITE" id="PS51782">
    <property type="entry name" value="LYSM"/>
    <property type="match status" value="1"/>
</dbReference>
<dbReference type="VEuPathDB" id="FungiDB:F4678DRAFT_215470"/>
<dbReference type="SMART" id="SM00257">
    <property type="entry name" value="LysM"/>
    <property type="match status" value="1"/>
</dbReference>
<dbReference type="AlphaFoldDB" id="A0A9W8NK92"/>
<dbReference type="InterPro" id="IPR018392">
    <property type="entry name" value="LysM"/>
</dbReference>
<feature type="compositionally biased region" description="Basic and acidic residues" evidence="1">
    <location>
        <begin position="11"/>
        <end position="28"/>
    </location>
</feature>
<feature type="domain" description="LysM" evidence="3">
    <location>
        <begin position="166"/>
        <end position="210"/>
    </location>
</feature>
<dbReference type="SUPFAM" id="SSF54106">
    <property type="entry name" value="LysM domain"/>
    <property type="match status" value="1"/>
</dbReference>
<protein>
    <recommendedName>
        <fullName evidence="3">LysM domain-containing protein</fullName>
    </recommendedName>
</protein>
<dbReference type="CDD" id="cd00118">
    <property type="entry name" value="LysM"/>
    <property type="match status" value="1"/>
</dbReference>
<keyword evidence="2" id="KW-1133">Transmembrane helix</keyword>
<proteinExistence type="predicted"/>
<evidence type="ECO:0000313" key="5">
    <source>
        <dbReference type="Proteomes" id="UP001148614"/>
    </source>
</evidence>
<evidence type="ECO:0000256" key="2">
    <source>
        <dbReference type="SAM" id="Phobius"/>
    </source>
</evidence>
<evidence type="ECO:0000259" key="3">
    <source>
        <dbReference type="PROSITE" id="PS51782"/>
    </source>
</evidence>
<feature type="region of interest" description="Disordered" evidence="1">
    <location>
        <begin position="52"/>
        <end position="98"/>
    </location>
</feature>
<dbReference type="Gene3D" id="3.10.350.10">
    <property type="entry name" value="LysM domain"/>
    <property type="match status" value="1"/>
</dbReference>
<evidence type="ECO:0000313" key="4">
    <source>
        <dbReference type="EMBL" id="KAJ3578701.1"/>
    </source>
</evidence>
<dbReference type="Proteomes" id="UP001148614">
    <property type="component" value="Unassembled WGS sequence"/>
</dbReference>
<organism evidence="4 5">
    <name type="scientific">Xylaria arbuscula</name>
    <dbReference type="NCBI Taxonomy" id="114810"/>
    <lineage>
        <taxon>Eukaryota</taxon>
        <taxon>Fungi</taxon>
        <taxon>Dikarya</taxon>
        <taxon>Ascomycota</taxon>
        <taxon>Pezizomycotina</taxon>
        <taxon>Sordariomycetes</taxon>
        <taxon>Xylariomycetidae</taxon>
        <taxon>Xylariales</taxon>
        <taxon>Xylariaceae</taxon>
        <taxon>Xylaria</taxon>
    </lineage>
</organism>
<name>A0A9W8NK92_9PEZI</name>
<comment type="caution">
    <text evidence="4">The sequence shown here is derived from an EMBL/GenBank/DDBJ whole genome shotgun (WGS) entry which is preliminary data.</text>
</comment>
<dbReference type="InterPro" id="IPR036779">
    <property type="entry name" value="LysM_dom_sf"/>
</dbReference>
<gene>
    <name evidence="4" type="ORF">NPX13_g1865</name>
</gene>
<feature type="transmembrane region" description="Helical" evidence="2">
    <location>
        <begin position="128"/>
        <end position="146"/>
    </location>
</feature>
<dbReference type="Pfam" id="PF01476">
    <property type="entry name" value="LysM"/>
    <property type="match status" value="1"/>
</dbReference>
<feature type="compositionally biased region" description="Low complexity" evidence="1">
    <location>
        <begin position="56"/>
        <end position="72"/>
    </location>
</feature>
<evidence type="ECO:0000256" key="1">
    <source>
        <dbReference type="SAM" id="MobiDB-lite"/>
    </source>
</evidence>
<keyword evidence="5" id="KW-1185">Reference proteome</keyword>
<keyword evidence="2" id="KW-0472">Membrane</keyword>
<reference evidence="4" key="1">
    <citation type="submission" date="2022-07" db="EMBL/GenBank/DDBJ databases">
        <title>Genome Sequence of Xylaria arbuscula.</title>
        <authorList>
            <person name="Buettner E."/>
        </authorList>
    </citation>
    <scope>NUCLEOTIDE SEQUENCE</scope>
    <source>
        <strain evidence="4">VT107</strain>
    </source>
</reference>
<dbReference type="EMBL" id="JANPWZ010000180">
    <property type="protein sequence ID" value="KAJ3578701.1"/>
    <property type="molecule type" value="Genomic_DNA"/>
</dbReference>
<accession>A0A9W8NK92</accession>
<keyword evidence="2" id="KW-0812">Transmembrane</keyword>
<feature type="region of interest" description="Disordered" evidence="1">
    <location>
        <begin position="1"/>
        <end position="28"/>
    </location>
</feature>
<sequence>MSSRWSEFDTDAERLPEGMKRIGYDADSQKYTFRDADGSLWESASGNRYGQLRRVATTASATSTTTTRTSTSYSEGDYDYDDDDGSKPTQPLTHFDQLGLYEPSRNRESLGHREPDHSASWRQEMRPLLNWFLLVGLFLLAIFWFISGGSSKGGGEVARSCPDDATPYVIKADDTCWAIAEAKSVNLDDLLQKNKGLDCDKLSIGETICVPTA</sequence>